<keyword evidence="9" id="KW-1185">Reference proteome</keyword>
<feature type="compositionally biased region" description="Acidic residues" evidence="6">
    <location>
        <begin position="665"/>
        <end position="679"/>
    </location>
</feature>
<feature type="compositionally biased region" description="Low complexity" evidence="6">
    <location>
        <begin position="2251"/>
        <end position="2264"/>
    </location>
</feature>
<feature type="compositionally biased region" description="Basic and acidic residues" evidence="6">
    <location>
        <begin position="2475"/>
        <end position="2490"/>
    </location>
</feature>
<feature type="compositionally biased region" description="Basic and acidic residues" evidence="6">
    <location>
        <begin position="847"/>
        <end position="857"/>
    </location>
</feature>
<comment type="caution">
    <text evidence="8">The sequence shown here is derived from an EMBL/GenBank/DDBJ whole genome shotgun (WGS) entry which is preliminary data.</text>
</comment>
<feature type="compositionally biased region" description="Acidic residues" evidence="6">
    <location>
        <begin position="2121"/>
        <end position="2133"/>
    </location>
</feature>
<feature type="region of interest" description="Disordered" evidence="6">
    <location>
        <begin position="1027"/>
        <end position="1087"/>
    </location>
</feature>
<name>A0A2A9MCP4_BESBE</name>
<feature type="region of interest" description="Disordered" evidence="6">
    <location>
        <begin position="1972"/>
        <end position="2004"/>
    </location>
</feature>
<organism evidence="8 9">
    <name type="scientific">Besnoitia besnoiti</name>
    <name type="common">Apicomplexan protozoan</name>
    <dbReference type="NCBI Taxonomy" id="94643"/>
    <lineage>
        <taxon>Eukaryota</taxon>
        <taxon>Sar</taxon>
        <taxon>Alveolata</taxon>
        <taxon>Apicomplexa</taxon>
        <taxon>Conoidasida</taxon>
        <taxon>Coccidia</taxon>
        <taxon>Eucoccidiorida</taxon>
        <taxon>Eimeriorina</taxon>
        <taxon>Sarcocystidae</taxon>
        <taxon>Besnoitia</taxon>
    </lineage>
</organism>
<evidence type="ECO:0000256" key="6">
    <source>
        <dbReference type="SAM" id="MobiDB-lite"/>
    </source>
</evidence>
<dbReference type="GeneID" id="40313295"/>
<reference evidence="8 9" key="1">
    <citation type="submission" date="2017-09" db="EMBL/GenBank/DDBJ databases">
        <title>Genome sequencing of Besnoitia besnoiti strain Bb-Ger1.</title>
        <authorList>
            <person name="Schares G."/>
            <person name="Venepally P."/>
            <person name="Lorenzi H.A."/>
        </authorList>
    </citation>
    <scope>NUCLEOTIDE SEQUENCE [LARGE SCALE GENOMIC DNA]</scope>
    <source>
        <strain evidence="8 9">Bb-Ger1</strain>
    </source>
</reference>
<dbReference type="Proteomes" id="UP000224006">
    <property type="component" value="Chromosome VIII"/>
</dbReference>
<feature type="compositionally biased region" description="Basic and acidic residues" evidence="6">
    <location>
        <begin position="1070"/>
        <end position="1081"/>
    </location>
</feature>
<dbReference type="STRING" id="94643.A0A2A9MCP4"/>
<dbReference type="PANTHER" id="PTHR14222:SF2">
    <property type="entry name" value="CONDENSIN COMPLEX SUBUNIT 1"/>
    <property type="match status" value="1"/>
</dbReference>
<evidence type="ECO:0000313" key="9">
    <source>
        <dbReference type="Proteomes" id="UP000224006"/>
    </source>
</evidence>
<gene>
    <name evidence="8" type="ORF">BESB_083690</name>
</gene>
<feature type="compositionally biased region" description="Basic and acidic residues" evidence="6">
    <location>
        <begin position="157"/>
        <end position="166"/>
    </location>
</feature>
<evidence type="ECO:0000256" key="3">
    <source>
        <dbReference type="ARBA" id="ARBA00022776"/>
    </source>
</evidence>
<feature type="compositionally biased region" description="Basic and acidic residues" evidence="6">
    <location>
        <begin position="650"/>
        <end position="664"/>
    </location>
</feature>
<feature type="compositionally biased region" description="Low complexity" evidence="6">
    <location>
        <begin position="2134"/>
        <end position="2148"/>
    </location>
</feature>
<feature type="region of interest" description="Disordered" evidence="6">
    <location>
        <begin position="588"/>
        <end position="681"/>
    </location>
</feature>
<evidence type="ECO:0000256" key="2">
    <source>
        <dbReference type="ARBA" id="ARBA00022618"/>
    </source>
</evidence>
<dbReference type="VEuPathDB" id="ToxoDB:BESB_083690"/>
<feature type="compositionally biased region" description="Acidic residues" evidence="6">
    <location>
        <begin position="624"/>
        <end position="649"/>
    </location>
</feature>
<feature type="region of interest" description="Disordered" evidence="6">
    <location>
        <begin position="1820"/>
        <end position="1841"/>
    </location>
</feature>
<comment type="subcellular location">
    <subcellularLocation>
        <location evidence="1">Nucleus</location>
    </subcellularLocation>
</comment>
<keyword evidence="5" id="KW-0131">Cell cycle</keyword>
<accession>A0A2A9MCP4</accession>
<evidence type="ECO:0000259" key="7">
    <source>
        <dbReference type="Pfam" id="PF12717"/>
    </source>
</evidence>
<dbReference type="GO" id="GO:0007076">
    <property type="term" value="P:mitotic chromosome condensation"/>
    <property type="evidence" value="ECO:0007669"/>
    <property type="project" value="InterPro"/>
</dbReference>
<dbReference type="RefSeq" id="XP_029217179.1">
    <property type="nucleotide sequence ID" value="XM_029366719.1"/>
</dbReference>
<dbReference type="GO" id="GO:0000796">
    <property type="term" value="C:condensin complex"/>
    <property type="evidence" value="ECO:0007669"/>
    <property type="project" value="TreeGrafter"/>
</dbReference>
<feature type="region of interest" description="Disordered" evidence="6">
    <location>
        <begin position="142"/>
        <end position="167"/>
    </location>
</feature>
<feature type="region of interest" description="Disordered" evidence="6">
    <location>
        <begin position="2120"/>
        <end position="2203"/>
    </location>
</feature>
<dbReference type="GO" id="GO:0051301">
    <property type="term" value="P:cell division"/>
    <property type="evidence" value="ECO:0007669"/>
    <property type="project" value="UniProtKB-KW"/>
</dbReference>
<dbReference type="GO" id="GO:0042393">
    <property type="term" value="F:histone binding"/>
    <property type="evidence" value="ECO:0007669"/>
    <property type="project" value="TreeGrafter"/>
</dbReference>
<dbReference type="InterPro" id="IPR016024">
    <property type="entry name" value="ARM-type_fold"/>
</dbReference>
<feature type="compositionally biased region" description="Basic and acidic residues" evidence="6">
    <location>
        <begin position="588"/>
        <end position="623"/>
    </location>
</feature>
<feature type="compositionally biased region" description="Basic and acidic residues" evidence="6">
    <location>
        <begin position="376"/>
        <end position="392"/>
    </location>
</feature>
<dbReference type="GO" id="GO:0000779">
    <property type="term" value="C:condensed chromosome, centromeric region"/>
    <property type="evidence" value="ECO:0007669"/>
    <property type="project" value="TreeGrafter"/>
</dbReference>
<dbReference type="InterPro" id="IPR026971">
    <property type="entry name" value="CND1/NCAPD3"/>
</dbReference>
<dbReference type="Pfam" id="PF12717">
    <property type="entry name" value="Cnd1"/>
    <property type="match status" value="1"/>
</dbReference>
<keyword evidence="4" id="KW-0539">Nucleus</keyword>
<feature type="domain" description="Condensin complex subunit 1 C-terminal" evidence="7">
    <location>
        <begin position="2024"/>
        <end position="2118"/>
    </location>
</feature>
<feature type="region of interest" description="Disordered" evidence="6">
    <location>
        <begin position="376"/>
        <end position="460"/>
    </location>
</feature>
<feature type="region of interest" description="Disordered" evidence="6">
    <location>
        <begin position="805"/>
        <end position="899"/>
    </location>
</feature>
<feature type="region of interest" description="Disordered" evidence="6">
    <location>
        <begin position="1618"/>
        <end position="1709"/>
    </location>
</feature>
<dbReference type="PANTHER" id="PTHR14222">
    <property type="entry name" value="CONDENSIN"/>
    <property type="match status" value="1"/>
</dbReference>
<proteinExistence type="predicted"/>
<feature type="compositionally biased region" description="Low complexity" evidence="6">
    <location>
        <begin position="2383"/>
        <end position="2392"/>
    </location>
</feature>
<evidence type="ECO:0000256" key="4">
    <source>
        <dbReference type="ARBA" id="ARBA00023242"/>
    </source>
</evidence>
<evidence type="ECO:0000256" key="5">
    <source>
        <dbReference type="ARBA" id="ARBA00023306"/>
    </source>
</evidence>
<feature type="region of interest" description="Disordered" evidence="6">
    <location>
        <begin position="1534"/>
        <end position="1554"/>
    </location>
</feature>
<feature type="compositionally biased region" description="Basic and acidic residues" evidence="6">
    <location>
        <begin position="1620"/>
        <end position="1629"/>
    </location>
</feature>
<feature type="region of interest" description="Disordered" evidence="6">
    <location>
        <begin position="1762"/>
        <end position="1802"/>
    </location>
</feature>
<feature type="region of interest" description="Disordered" evidence="6">
    <location>
        <begin position="2409"/>
        <end position="2506"/>
    </location>
</feature>
<sequence>MALSETPGLLESLPPPHRRATACNSAAAGLDCLCVFVPPSSGDPKALERAPAFEAFAASFSSGAASSEARSASSDFPAHGEGILWSGDSCPARPEEWSNEEYAAALARLRRLVDASASAAQADDSLIGENLLNGTGGSRYGAWTCPGTPPPNRRWKHQEDGRRRETPGGLQAELEESAGALNILTQEGFRLLYSLSKCFSPPSDGGEGDSCGYSRDGLDSPSCRRDRDLQASFLELLARVCSQIATLVEALPSRLRPDGHGPTLRLLCARQQGGASDLRRRRRGFAQSEEDGDEEFSDAGVVAFFGEDGERDEGLCSAESRNGARHTHPRAFASPLVAGALASGVTVLDAARVLRSLLLCGVFFADWLVGEALRDIEEGPRGDGDSELERTGRGRGGRRFASSVRSRHKSDGLPGSVRSASSHARTRGGAVPIRAGKRKRNEQMEVDLEETSSPGAPAVFDDDEDLACLEPRDEAPSARRRGLSSGVGVQLASLLGALSEIARSRAAWRAFDSDFGGERKDEDRHRFFVLRALMRPLHVLYDEEKIKSHAQLQAVFLAEDGVGEKLRTVIKRSLVALLETIETRREAQTLARREVKKRQREEEERRKAEEKARVQEELRREMQDVSEGEDGAEAEKDAEDNEGGEGEGGDESKAKAEDEQKKESEAEDDDGEDDEEEEGQLSWRSQLNSILLQPECKALIEVLTAPTLRRRRLPSLVLRELTQQLKEQLLLSGGVDKATAAQKKSFSCAATSLECFASLLPRVWISEKATLLQLFAADAYHIRKALLECLKALLLRAHRVVDLEEEECDEGGDGGDVSQAAREGDTSETAEVAEVAEEAEEVEDEDANGRPRRERGGKTPSAAADGEEEKLLRAATHWGDDDGASAPAGPSRDARLEASAAQRLQRTRAFWSAERASLIRELLLRLDDRTPLARTWALKVLADLIGEQEALPTLFVVQSAQKAVRRLLDKSTLVRSAAIGVFSALIHLAVKQQRAGCRESPDQPFLWLLVNGEEEWDLVMQRVKQRRKERRRREERKRREAEKKRDAHSDESEVEAAQASASDEQGDAGKAADAEEPRKEEAGEEAEVMDFEDLAVQAEEALRKAVDICQELLFSRSEGDQKASLRFLIDCCLLLQLRRRRLLPALQKALRLAFSRSAVVADLLLLEFYRLFLEPKSLEEQQIILRDHFALRRALAQHEAVALALQDAAAERGRRDGKGAEEKGDKRRAREQQQSKSFALALSAITKGRGGLLGGGGPPLRPLEKLLLHTEISPTVNGVFRFGAGRLLELVEEGDMACLACIEKLFFLTLSKEGGCCEHRAALKKAADALFSIAMQPNFLLGRDATPRCALGLLRLLFQASRQTAHAASHGAAGVLSALPSEASLGTPLLRRKDEAPTRDAVAALHRLSNGQLLALQGAIVRQLKAPASGAATSARVRRLRPSPATSDGGVRFLIVAELCRILAASLPDRRTTKAAVVALEALMAHYGTADPNWFSAAQAVIDVTFAHCARPEELWSQLLSHLLGHLLRAPSSADAGAPASRPPGSSTSLSSSLLSQPSTPFASSAPVSAAAVLPAAPCRLPASLCVREPSLYQLAHLVFLAGHVALRICILLEQQQSDVKQERSEMQRRAMNRRQGKGEVESRKGEGEATCGKKFRGEQDPGADPASEPEEDDGAAAAARQGGNRSDAAMREGGTGARGDDDDGELQTVEGNMGMQTREEEEAELFTHILETQIVGAGLLGRPLKRLILVAALEPQRLLARRPSSEDRRRGGAPGDAQPRSEDALRGANGGVFTPLRKAQTPSLHPFAATPRLIAGAPRGDEEAAHGAGRQPEGASSSSSFSAFSALSPLSSLEDSPSLATLHAAAVIALCKFATISRTFCESRICKTTSVLHALISLLFSQATKTPNASAVPSAAPPTAKGPSPAGVFAQAALQTPFPTKEKEPAPSGNETTQPLKAEYETQLIPSSVFEATPLPGRRLEREEPEASQTRHTGEEATHDKKERVRLPSALRQTLLVCYADLTCRHPNVLEPYNDVVFNILVDGDARVRLAGVQVFTHLVMNGMVKPKGRLLVLMLQLLRDRDARICAAAETFFYEVERKGGHAIVNSLPELLGALAGAGDDEDASAEDADASGDSAESASEAPVQETDSDASEADEQEREEGEERGSRQKARDSDVAEGDPGETAKDKETRGVAGSAEAKKRKEQERLVTFLLQFVKHHRHSEALIEKFCQRIAALPIPKLALSEASLGRGSQSQARGSAAAPSPPLSPSRAGRGSRGDAERAASARRVYFQAISAVCLASPNLEKALRRLASSFPLLRFAVAAREEGGGEEILKDLLRRVSIKISGRWGGGASAPAGRGGDAGKAGRGDEEAATGDGDRPGSAGSPSGGAQDVALIREVVEELQKKLQAATEDATEKPPAEEAMLAEGLDELSDGEETGRNGRKATGADAGWDEARGDADEAGSVGVAPEAAAREKRPREEASRDDAGEAAPASARAGRLRCN</sequence>
<feature type="region of interest" description="Disordered" evidence="6">
    <location>
        <begin position="1212"/>
        <end position="1235"/>
    </location>
</feature>
<dbReference type="GO" id="GO:0010032">
    <property type="term" value="P:meiotic chromosome condensation"/>
    <property type="evidence" value="ECO:0007669"/>
    <property type="project" value="TreeGrafter"/>
</dbReference>
<dbReference type="KEGG" id="bbes:BESB_083690"/>
<feature type="compositionally biased region" description="Basic and acidic residues" evidence="6">
    <location>
        <begin position="1637"/>
        <end position="1648"/>
    </location>
</feature>
<feature type="region of interest" description="Disordered" evidence="6">
    <location>
        <begin position="2351"/>
        <end position="2392"/>
    </location>
</feature>
<evidence type="ECO:0000313" key="8">
    <source>
        <dbReference type="EMBL" id="PFH33170.1"/>
    </source>
</evidence>
<feature type="compositionally biased region" description="Acidic residues" evidence="6">
    <location>
        <begin position="834"/>
        <end position="846"/>
    </location>
</feature>
<feature type="region of interest" description="Disordered" evidence="6">
    <location>
        <begin position="2251"/>
        <end position="2283"/>
    </location>
</feature>
<dbReference type="InterPro" id="IPR032682">
    <property type="entry name" value="Cnd1_C"/>
</dbReference>
<feature type="compositionally biased region" description="Basic and acidic residues" evidence="6">
    <location>
        <begin position="1037"/>
        <end position="1051"/>
    </location>
</feature>
<dbReference type="GO" id="GO:0005634">
    <property type="term" value="C:nucleus"/>
    <property type="evidence" value="ECO:0007669"/>
    <property type="project" value="UniProtKB-SubCell"/>
</dbReference>
<protein>
    <recommendedName>
        <fullName evidence="7">Condensin complex subunit 1 C-terminal domain-containing protein</fullName>
    </recommendedName>
</protein>
<feature type="compositionally biased region" description="Basic and acidic residues" evidence="6">
    <location>
        <begin position="1993"/>
        <end position="2004"/>
    </location>
</feature>
<evidence type="ECO:0000256" key="1">
    <source>
        <dbReference type="ARBA" id="ARBA00004123"/>
    </source>
</evidence>
<feature type="compositionally biased region" description="Basic and acidic residues" evidence="6">
    <location>
        <begin position="1212"/>
        <end position="1233"/>
    </location>
</feature>
<dbReference type="OrthoDB" id="436262at2759"/>
<keyword evidence="3" id="KW-0498">Mitosis</keyword>
<feature type="compositionally biased region" description="Basic and acidic residues" evidence="6">
    <location>
        <begin position="2164"/>
        <end position="2177"/>
    </location>
</feature>
<keyword evidence="2" id="KW-0132">Cell division</keyword>
<feature type="compositionally biased region" description="Basic residues" evidence="6">
    <location>
        <begin position="1027"/>
        <end position="1036"/>
    </location>
</feature>
<feature type="compositionally biased region" description="Gly residues" evidence="6">
    <location>
        <begin position="2351"/>
        <end position="2366"/>
    </location>
</feature>
<dbReference type="SUPFAM" id="SSF48371">
    <property type="entry name" value="ARM repeat"/>
    <property type="match status" value="1"/>
</dbReference>
<dbReference type="EMBL" id="NWUJ01000009">
    <property type="protein sequence ID" value="PFH33170.1"/>
    <property type="molecule type" value="Genomic_DNA"/>
</dbReference>
<feature type="compositionally biased region" description="Acidic residues" evidence="6">
    <location>
        <begin position="2149"/>
        <end position="2163"/>
    </location>
</feature>